<reference evidence="3" key="3">
    <citation type="submission" date="2016-11" db="EMBL/GenBank/DDBJ databases">
        <authorList>
            <person name="Varghese N."/>
            <person name="Submissions S."/>
        </authorList>
    </citation>
    <scope>NUCLEOTIDE SEQUENCE [LARGE SCALE GENOMIC DNA]</scope>
    <source>
        <strain evidence="3">DSM 27989</strain>
    </source>
</reference>
<reference evidence="1" key="5">
    <citation type="submission" date="2024-05" db="EMBL/GenBank/DDBJ databases">
        <authorList>
            <person name="Sun Q."/>
            <person name="Zhou Y."/>
        </authorList>
    </citation>
    <scope>NUCLEOTIDE SEQUENCE</scope>
    <source>
        <strain evidence="1">CGMCC 1.12707</strain>
    </source>
</reference>
<organism evidence="2 3">
    <name type="scientific">Chishuiella changwenlii</name>
    <dbReference type="NCBI Taxonomy" id="1434701"/>
    <lineage>
        <taxon>Bacteria</taxon>
        <taxon>Pseudomonadati</taxon>
        <taxon>Bacteroidota</taxon>
        <taxon>Flavobacteriia</taxon>
        <taxon>Flavobacteriales</taxon>
        <taxon>Weeksellaceae</taxon>
        <taxon>Chishuiella</taxon>
    </lineage>
</organism>
<name>A0A1M7AF66_9FLAO</name>
<dbReference type="PANTHER" id="PTHR40129">
    <property type="entry name" value="KETOPANTOATE REDUCTASE N-TERMINAL DOMAIN-CONTAINING PROTEIN"/>
    <property type="match status" value="1"/>
</dbReference>
<dbReference type="RefSeq" id="WP_072932875.1">
    <property type="nucleotide sequence ID" value="NZ_BMFL01000003.1"/>
</dbReference>
<evidence type="ECO:0000313" key="1">
    <source>
        <dbReference type="EMBL" id="GGE90136.1"/>
    </source>
</evidence>
<dbReference type="Gene3D" id="3.40.50.720">
    <property type="entry name" value="NAD(P)-binding Rossmann-like Domain"/>
    <property type="match status" value="1"/>
</dbReference>
<dbReference type="EMBL" id="BMFL01000003">
    <property type="protein sequence ID" value="GGE90136.1"/>
    <property type="molecule type" value="Genomic_DNA"/>
</dbReference>
<dbReference type="AlphaFoldDB" id="A0A1M7AF66"/>
<dbReference type="Proteomes" id="UP000184120">
    <property type="component" value="Unassembled WGS sequence"/>
</dbReference>
<sequence length="246" mass="28283">MKKGLIIGKGWLGNRLEAILDQKYVLTTTKRNADQPNCISIDFDQIIDKSISTTAYEFIVITIPLGKRQSIEELDFRFTQLIQFIGEFNKQILLISSTGIYPDEGDVINETTFSDCELNQSYQLIENKLKITYPQLVILRLGGLMGDNRYLSNYIKLDKPNLDVVANHIHYQDVCTIIDTIIEQNFKGKIYNAVAPENPTKEEILEYQINQNLIKSTSKKGKIISSDKLINELNYQFIFPNPIYFK</sequence>
<reference evidence="4" key="4">
    <citation type="journal article" date="2019" name="Int. J. Syst. Evol. Microbiol.">
        <title>The Global Catalogue of Microorganisms (GCM) 10K type strain sequencing project: providing services to taxonomists for standard genome sequencing and annotation.</title>
        <authorList>
            <consortium name="The Broad Institute Genomics Platform"/>
            <consortium name="The Broad Institute Genome Sequencing Center for Infectious Disease"/>
            <person name="Wu L."/>
            <person name="Ma J."/>
        </authorList>
    </citation>
    <scope>NUCLEOTIDE SEQUENCE [LARGE SCALE GENOMIC DNA]</scope>
    <source>
        <strain evidence="4">CGMCC 1.12707</strain>
    </source>
</reference>
<keyword evidence="4" id="KW-1185">Reference proteome</keyword>
<dbReference type="OrthoDB" id="751203at2"/>
<reference evidence="2" key="2">
    <citation type="submission" date="2016-11" db="EMBL/GenBank/DDBJ databases">
        <authorList>
            <person name="Jaros S."/>
            <person name="Januszkiewicz K."/>
            <person name="Wedrychowicz H."/>
        </authorList>
    </citation>
    <scope>NUCLEOTIDE SEQUENCE [LARGE SCALE GENOMIC DNA]</scope>
    <source>
        <strain evidence="2">DSM 27989</strain>
    </source>
</reference>
<dbReference type="InterPro" id="IPR036291">
    <property type="entry name" value="NAD(P)-bd_dom_sf"/>
</dbReference>
<accession>A0A1M7AF66</accession>
<evidence type="ECO:0000313" key="3">
    <source>
        <dbReference type="Proteomes" id="UP000184120"/>
    </source>
</evidence>
<dbReference type="SUPFAM" id="SSF51735">
    <property type="entry name" value="NAD(P)-binding Rossmann-fold domains"/>
    <property type="match status" value="1"/>
</dbReference>
<dbReference type="Proteomes" id="UP000650994">
    <property type="component" value="Unassembled WGS sequence"/>
</dbReference>
<reference evidence="1" key="1">
    <citation type="journal article" date="2014" name="Int. J. Syst. Evol. Microbiol.">
        <title>Complete genome of a new Firmicutes species belonging to the dominant human colonic microbiota ('Ruminococcus bicirculans') reveals two chromosomes and a selective capacity to utilize plant glucans.</title>
        <authorList>
            <consortium name="NISC Comparative Sequencing Program"/>
            <person name="Wegmann U."/>
            <person name="Louis P."/>
            <person name="Goesmann A."/>
            <person name="Henrissat B."/>
            <person name="Duncan S.H."/>
            <person name="Flint H.J."/>
        </authorList>
    </citation>
    <scope>NUCLEOTIDE SEQUENCE</scope>
    <source>
        <strain evidence="1">CGMCC 1.12707</strain>
    </source>
</reference>
<gene>
    <name evidence="1" type="primary">yeeZ</name>
    <name evidence="1" type="ORF">GCM10010984_04760</name>
    <name evidence="2" type="ORF">SAMN05443634_1097</name>
</gene>
<dbReference type="STRING" id="1434701.SAMN05443634_1097"/>
<evidence type="ECO:0000313" key="4">
    <source>
        <dbReference type="Proteomes" id="UP000650994"/>
    </source>
</evidence>
<evidence type="ECO:0000313" key="2">
    <source>
        <dbReference type="EMBL" id="SHL41382.1"/>
    </source>
</evidence>
<protein>
    <submittedName>
        <fullName evidence="1">NAD(P)-dependent oxidoreductase</fullName>
    </submittedName>
</protein>
<dbReference type="EMBL" id="FRBH01000009">
    <property type="protein sequence ID" value="SHL41382.1"/>
    <property type="molecule type" value="Genomic_DNA"/>
</dbReference>
<proteinExistence type="predicted"/>
<dbReference type="PANTHER" id="PTHR40129:SF2">
    <property type="entry name" value="KETOPANTOATE REDUCTASE N-TERMINAL DOMAIN-CONTAINING PROTEIN"/>
    <property type="match status" value="1"/>
</dbReference>